<protein>
    <submittedName>
        <fullName evidence="1">Uncharacterized protein</fullName>
    </submittedName>
</protein>
<dbReference type="AlphaFoldDB" id="A0A7M7KL12"/>
<reference evidence="1" key="1">
    <citation type="submission" date="2021-01" db="UniProtKB">
        <authorList>
            <consortium name="EnsemblMetazoa"/>
        </authorList>
    </citation>
    <scope>IDENTIFICATION</scope>
</reference>
<evidence type="ECO:0000313" key="2">
    <source>
        <dbReference type="Proteomes" id="UP000594260"/>
    </source>
</evidence>
<dbReference type="Proteomes" id="UP000594260">
    <property type="component" value="Unplaced"/>
</dbReference>
<organism evidence="1 2">
    <name type="scientific">Varroa destructor</name>
    <name type="common">Honeybee mite</name>
    <dbReference type="NCBI Taxonomy" id="109461"/>
    <lineage>
        <taxon>Eukaryota</taxon>
        <taxon>Metazoa</taxon>
        <taxon>Ecdysozoa</taxon>
        <taxon>Arthropoda</taxon>
        <taxon>Chelicerata</taxon>
        <taxon>Arachnida</taxon>
        <taxon>Acari</taxon>
        <taxon>Parasitiformes</taxon>
        <taxon>Mesostigmata</taxon>
        <taxon>Gamasina</taxon>
        <taxon>Dermanyssoidea</taxon>
        <taxon>Varroidae</taxon>
        <taxon>Varroa</taxon>
    </lineage>
</organism>
<dbReference type="EnsemblMetazoa" id="XM_022806795">
    <property type="protein sequence ID" value="XP_022662530"/>
    <property type="gene ID" value="LOC111250879"/>
</dbReference>
<accession>A0A7M7KL12</accession>
<sequence length="77" mass="8381">MRRTDAASFSTCLQKKTLEIVYLLRESYAESLSPAAGAIVAVCLQAKAVADSCRLNERTRPVGDVAIVSVTLRTHTR</sequence>
<dbReference type="RefSeq" id="XP_022662530.1">
    <property type="nucleotide sequence ID" value="XM_022806795.1"/>
</dbReference>
<proteinExistence type="predicted"/>
<dbReference type="GeneID" id="111250879"/>
<keyword evidence="2" id="KW-1185">Reference proteome</keyword>
<name>A0A7M7KL12_VARDE</name>
<evidence type="ECO:0000313" key="1">
    <source>
        <dbReference type="EnsemblMetazoa" id="XP_022662530"/>
    </source>
</evidence>